<accession>A0A7Y6I5V9</accession>
<dbReference type="GO" id="GO:0055070">
    <property type="term" value="P:copper ion homeostasis"/>
    <property type="evidence" value="ECO:0007669"/>
    <property type="project" value="InterPro"/>
</dbReference>
<dbReference type="RefSeq" id="WP_175589653.1">
    <property type="nucleotide sequence ID" value="NZ_JABWGN010000004.1"/>
</dbReference>
<evidence type="ECO:0000256" key="2">
    <source>
        <dbReference type="SAM" id="Phobius"/>
    </source>
</evidence>
<evidence type="ECO:0000256" key="1">
    <source>
        <dbReference type="SAM" id="MobiDB-lite"/>
    </source>
</evidence>
<gene>
    <name evidence="3" type="ORF">HTZ77_12510</name>
</gene>
<dbReference type="Proteomes" id="UP000586042">
    <property type="component" value="Unassembled WGS sequence"/>
</dbReference>
<protein>
    <submittedName>
        <fullName evidence="3">Copper transporter</fullName>
    </submittedName>
</protein>
<sequence length="323" mass="33161">MIDFRYHLVSIVAIFLALAVGIVMGTTLLQSPAIETAKKTSDLMAKTNNDLRSELDGLRGRESADDAFVTAFTPRLVAGELNGERVLLVEAPGSSSTYREAQQQVLLQAGAAITGRVALTEKLLDPKNQGVIDGLVTQLKPDDMALAPSTNAYDKAAALLAATLMTTDQAQAGTANPATAAVLGGFEAGGLLTVDDEPAKRSTLVVMFAPERPLDGENADAQAAALLSLARGLDAAGKGTVIAGSVNAASTGGLITAARDESDVTKRVSTVDNVDMPAGRTAIVYALREQLNGRAGQYGIGANATAPMPAVPNPTTTPTSSGS</sequence>
<keyword evidence="2" id="KW-1133">Transmembrane helix</keyword>
<organism evidence="3 4">
    <name type="scientific">Nonomuraea montanisoli</name>
    <dbReference type="NCBI Taxonomy" id="2741721"/>
    <lineage>
        <taxon>Bacteria</taxon>
        <taxon>Bacillati</taxon>
        <taxon>Actinomycetota</taxon>
        <taxon>Actinomycetes</taxon>
        <taxon>Streptosporangiales</taxon>
        <taxon>Streptosporangiaceae</taxon>
        <taxon>Nonomuraea</taxon>
    </lineage>
</organism>
<dbReference type="EMBL" id="JABWGN010000004">
    <property type="protein sequence ID" value="NUW32250.1"/>
    <property type="molecule type" value="Genomic_DNA"/>
</dbReference>
<dbReference type="InterPro" id="IPR021522">
    <property type="entry name" value="MctB"/>
</dbReference>
<evidence type="ECO:0000313" key="4">
    <source>
        <dbReference type="Proteomes" id="UP000586042"/>
    </source>
</evidence>
<keyword evidence="2" id="KW-0812">Transmembrane</keyword>
<reference evidence="3 4" key="1">
    <citation type="submission" date="2020-06" db="EMBL/GenBank/DDBJ databases">
        <title>Nonomuraea sp. SMC257, a novel actinomycete isolated from soil.</title>
        <authorList>
            <person name="Chanama M."/>
        </authorList>
    </citation>
    <scope>NUCLEOTIDE SEQUENCE [LARGE SCALE GENOMIC DNA]</scope>
    <source>
        <strain evidence="3 4">SMC257</strain>
    </source>
</reference>
<dbReference type="GO" id="GO:0016020">
    <property type="term" value="C:membrane"/>
    <property type="evidence" value="ECO:0007669"/>
    <property type="project" value="InterPro"/>
</dbReference>
<dbReference type="Pfam" id="PF11382">
    <property type="entry name" value="MctB"/>
    <property type="match status" value="1"/>
</dbReference>
<feature type="region of interest" description="Disordered" evidence="1">
    <location>
        <begin position="303"/>
        <end position="323"/>
    </location>
</feature>
<feature type="transmembrane region" description="Helical" evidence="2">
    <location>
        <begin position="6"/>
        <end position="29"/>
    </location>
</feature>
<evidence type="ECO:0000313" key="3">
    <source>
        <dbReference type="EMBL" id="NUW32250.1"/>
    </source>
</evidence>
<keyword evidence="2" id="KW-0472">Membrane</keyword>
<proteinExistence type="predicted"/>
<name>A0A7Y6I5V9_9ACTN</name>
<comment type="caution">
    <text evidence="3">The sequence shown here is derived from an EMBL/GenBank/DDBJ whole genome shotgun (WGS) entry which is preliminary data.</text>
</comment>
<keyword evidence="4" id="KW-1185">Reference proteome</keyword>
<dbReference type="AlphaFoldDB" id="A0A7Y6I5V9"/>